<evidence type="ECO:0000256" key="2">
    <source>
        <dbReference type="ARBA" id="ARBA00001460"/>
    </source>
</evidence>
<sequence>MSDTTQCSPLSVSIDLDSLKFASDGLIPAVVIDSDDKVLMVAYMDRNALERSISSGRTWFYSRSRKSYWAKGETSGNIQKILEIKTDCDLDTLLVKVEQMGQGACHTGSYSCFFNNVAETRRW</sequence>
<comment type="catalytic activity">
    <reaction evidence="2">
        <text>1-(5-phospho-beta-D-ribosyl)-ATP + H2O = 1-(5-phospho-beta-D-ribosyl)-5'-AMP + diphosphate + H(+)</text>
        <dbReference type="Rhea" id="RHEA:22828"/>
        <dbReference type="ChEBI" id="CHEBI:15377"/>
        <dbReference type="ChEBI" id="CHEBI:15378"/>
        <dbReference type="ChEBI" id="CHEBI:33019"/>
        <dbReference type="ChEBI" id="CHEBI:59457"/>
        <dbReference type="ChEBI" id="CHEBI:73183"/>
        <dbReference type="EC" id="3.6.1.31"/>
    </reaction>
</comment>
<dbReference type="GO" id="GO:0000287">
    <property type="term" value="F:magnesium ion binding"/>
    <property type="evidence" value="ECO:0007669"/>
    <property type="project" value="UniProtKB-UniRule"/>
</dbReference>
<comment type="subcellular location">
    <subcellularLocation>
        <location evidence="11">Cytoplasm</location>
    </subcellularLocation>
</comment>
<dbReference type="PANTHER" id="PTHR42945:SF1">
    <property type="entry name" value="HISTIDINE BIOSYNTHESIS BIFUNCTIONAL PROTEIN HIS7"/>
    <property type="match status" value="1"/>
</dbReference>
<dbReference type="GO" id="GO:0000105">
    <property type="term" value="P:L-histidine biosynthetic process"/>
    <property type="evidence" value="ECO:0007669"/>
    <property type="project" value="UniProtKB-UniRule"/>
</dbReference>
<evidence type="ECO:0000256" key="10">
    <source>
        <dbReference type="ARBA" id="ARBA00023102"/>
    </source>
</evidence>
<name>A0A1M4W2N4_9ACTN</name>
<feature type="domain" description="Phosphoribosyl-AMP cyclohydrolase" evidence="12">
    <location>
        <begin position="40"/>
        <end position="114"/>
    </location>
</feature>
<accession>A0A1M4W2N4</accession>
<dbReference type="PANTHER" id="PTHR42945">
    <property type="entry name" value="HISTIDINE BIOSYNTHESIS BIFUNCTIONAL PROTEIN"/>
    <property type="match status" value="1"/>
</dbReference>
<keyword evidence="7 11" id="KW-0963">Cytoplasm</keyword>
<dbReference type="Proteomes" id="UP000184295">
    <property type="component" value="Unassembled WGS sequence"/>
</dbReference>
<keyword evidence="10 11" id="KW-0368">Histidine biosynthesis</keyword>
<gene>
    <name evidence="11" type="primary">hisI</name>
    <name evidence="13" type="ORF">SAMN02745225_01524</name>
</gene>
<dbReference type="GO" id="GO:0005737">
    <property type="term" value="C:cytoplasm"/>
    <property type="evidence" value="ECO:0007669"/>
    <property type="project" value="UniProtKB-SubCell"/>
</dbReference>
<dbReference type="InterPro" id="IPR026660">
    <property type="entry name" value="PRA-CH"/>
</dbReference>
<dbReference type="FunFam" id="3.10.20.810:FF:000001">
    <property type="entry name" value="Histidine biosynthesis bifunctional protein HisIE"/>
    <property type="match status" value="1"/>
</dbReference>
<dbReference type="InterPro" id="IPR038019">
    <property type="entry name" value="PRib_AMP_CycHydrolase_sf"/>
</dbReference>
<comment type="cofactor">
    <cofactor evidence="11">
        <name>Mg(2+)</name>
        <dbReference type="ChEBI" id="CHEBI:18420"/>
    </cofactor>
    <text evidence="11">Binds 1 Mg(2+) ion per subunit.</text>
</comment>
<dbReference type="SUPFAM" id="SSF141734">
    <property type="entry name" value="HisI-like"/>
    <property type="match status" value="1"/>
</dbReference>
<dbReference type="Gene3D" id="3.10.20.810">
    <property type="entry name" value="Phosphoribosyl-AMP cyclohydrolase"/>
    <property type="match status" value="1"/>
</dbReference>
<feature type="binding site" evidence="11">
    <location>
        <position position="112"/>
    </location>
    <ligand>
        <name>Zn(2+)</name>
        <dbReference type="ChEBI" id="CHEBI:29105"/>
        <note>ligand shared between dimeric partners</note>
    </ligand>
</feature>
<keyword evidence="11" id="KW-0862">Zinc</keyword>
<dbReference type="EC" id="3.5.4.19" evidence="11"/>
<feature type="binding site" evidence="11">
    <location>
        <position position="91"/>
    </location>
    <ligand>
        <name>Mg(2+)</name>
        <dbReference type="ChEBI" id="CHEBI:18420"/>
    </ligand>
</feature>
<keyword evidence="11" id="KW-0479">Metal-binding</keyword>
<evidence type="ECO:0000256" key="4">
    <source>
        <dbReference type="ARBA" id="ARBA00005204"/>
    </source>
</evidence>
<comment type="similarity">
    <text evidence="11">Belongs to the PRA-CH family.</text>
</comment>
<keyword evidence="14" id="KW-1185">Reference proteome</keyword>
<keyword evidence="11" id="KW-0460">Magnesium</keyword>
<keyword evidence="9 11" id="KW-0378">Hydrolase</keyword>
<comment type="catalytic activity">
    <reaction evidence="1 11">
        <text>1-(5-phospho-beta-D-ribosyl)-5'-AMP + H2O = 1-(5-phospho-beta-D-ribosyl)-5-[(5-phospho-beta-D-ribosylamino)methylideneamino]imidazole-4-carboxamide</text>
        <dbReference type="Rhea" id="RHEA:20049"/>
        <dbReference type="ChEBI" id="CHEBI:15377"/>
        <dbReference type="ChEBI" id="CHEBI:58435"/>
        <dbReference type="ChEBI" id="CHEBI:59457"/>
        <dbReference type="EC" id="3.5.4.19"/>
    </reaction>
</comment>
<evidence type="ECO:0000256" key="1">
    <source>
        <dbReference type="ARBA" id="ARBA00000024"/>
    </source>
</evidence>
<evidence type="ECO:0000256" key="5">
    <source>
        <dbReference type="ARBA" id="ARBA00007731"/>
    </source>
</evidence>
<feature type="binding site" evidence="11">
    <location>
        <position position="89"/>
    </location>
    <ligand>
        <name>Mg(2+)</name>
        <dbReference type="ChEBI" id="CHEBI:18420"/>
    </ligand>
</feature>
<evidence type="ECO:0000256" key="8">
    <source>
        <dbReference type="ARBA" id="ARBA00022605"/>
    </source>
</evidence>
<dbReference type="STRING" id="1121881.SAMN02745225_01524"/>
<evidence type="ECO:0000313" key="14">
    <source>
        <dbReference type="Proteomes" id="UP000184295"/>
    </source>
</evidence>
<organism evidence="13 14">
    <name type="scientific">Ferrithrix thermotolerans DSM 19514</name>
    <dbReference type="NCBI Taxonomy" id="1121881"/>
    <lineage>
        <taxon>Bacteria</taxon>
        <taxon>Bacillati</taxon>
        <taxon>Actinomycetota</taxon>
        <taxon>Acidimicrobiia</taxon>
        <taxon>Acidimicrobiales</taxon>
        <taxon>Acidimicrobiaceae</taxon>
        <taxon>Ferrithrix</taxon>
    </lineage>
</organism>
<comment type="similarity">
    <text evidence="5">In the C-terminal section; belongs to the PRA-PH family.</text>
</comment>
<dbReference type="GO" id="GO:0004635">
    <property type="term" value="F:phosphoribosyl-AMP cyclohydrolase activity"/>
    <property type="evidence" value="ECO:0007669"/>
    <property type="project" value="UniProtKB-UniRule"/>
</dbReference>
<dbReference type="Pfam" id="PF01502">
    <property type="entry name" value="PRA-CH"/>
    <property type="match status" value="1"/>
</dbReference>
<proteinExistence type="inferred from homology"/>
<dbReference type="RefSeq" id="WP_072790839.1">
    <property type="nucleotide sequence ID" value="NZ_FQUL01000021.1"/>
</dbReference>
<feature type="binding site" evidence="11">
    <location>
        <position position="87"/>
    </location>
    <ligand>
        <name>Mg(2+)</name>
        <dbReference type="ChEBI" id="CHEBI:18420"/>
    </ligand>
</feature>
<dbReference type="UniPathway" id="UPA00031">
    <property type="reaction ID" value="UER00008"/>
</dbReference>
<feature type="binding site" evidence="11">
    <location>
        <position position="105"/>
    </location>
    <ligand>
        <name>Zn(2+)</name>
        <dbReference type="ChEBI" id="CHEBI:29105"/>
        <note>ligand shared between dimeric partners</note>
    </ligand>
</feature>
<feature type="binding site" evidence="11">
    <location>
        <position position="88"/>
    </location>
    <ligand>
        <name>Zn(2+)</name>
        <dbReference type="ChEBI" id="CHEBI:29105"/>
        <note>ligand shared between dimeric partners</note>
    </ligand>
</feature>
<evidence type="ECO:0000256" key="7">
    <source>
        <dbReference type="ARBA" id="ARBA00022490"/>
    </source>
</evidence>
<evidence type="ECO:0000259" key="12">
    <source>
        <dbReference type="Pfam" id="PF01502"/>
    </source>
</evidence>
<dbReference type="HAMAP" id="MF_01021">
    <property type="entry name" value="HisI"/>
    <property type="match status" value="1"/>
</dbReference>
<dbReference type="EMBL" id="FQUL01000021">
    <property type="protein sequence ID" value="SHE75457.1"/>
    <property type="molecule type" value="Genomic_DNA"/>
</dbReference>
<evidence type="ECO:0000256" key="11">
    <source>
        <dbReference type="HAMAP-Rule" id="MF_01021"/>
    </source>
</evidence>
<evidence type="ECO:0000256" key="3">
    <source>
        <dbReference type="ARBA" id="ARBA00005169"/>
    </source>
</evidence>
<comment type="pathway">
    <text evidence="3 11">Amino-acid biosynthesis; L-histidine biosynthesis; L-histidine from 5-phospho-alpha-D-ribose 1-diphosphate: step 3/9.</text>
</comment>
<evidence type="ECO:0000256" key="9">
    <source>
        <dbReference type="ARBA" id="ARBA00022801"/>
    </source>
</evidence>
<dbReference type="GO" id="GO:0008270">
    <property type="term" value="F:zinc ion binding"/>
    <property type="evidence" value="ECO:0007669"/>
    <property type="project" value="UniProtKB-UniRule"/>
</dbReference>
<comment type="similarity">
    <text evidence="6">In the N-terminal section; belongs to the PRA-CH family.</text>
</comment>
<comment type="cofactor">
    <cofactor evidence="11">
        <name>Zn(2+)</name>
        <dbReference type="ChEBI" id="CHEBI:29105"/>
    </cofactor>
    <text evidence="11">Binds 1 zinc ion per subunit.</text>
</comment>
<dbReference type="InterPro" id="IPR002496">
    <property type="entry name" value="PRib_AMP_CycHydrolase_dom"/>
</dbReference>
<dbReference type="NCBIfam" id="NF000768">
    <property type="entry name" value="PRK00051.1"/>
    <property type="match status" value="1"/>
</dbReference>
<reference evidence="14" key="1">
    <citation type="submission" date="2016-11" db="EMBL/GenBank/DDBJ databases">
        <authorList>
            <person name="Varghese N."/>
            <person name="Submissions S."/>
        </authorList>
    </citation>
    <scope>NUCLEOTIDE SEQUENCE [LARGE SCALE GENOMIC DNA]</scope>
    <source>
        <strain evidence="14">DSM 19514</strain>
    </source>
</reference>
<comment type="function">
    <text evidence="11">Catalyzes the hydrolysis of the adenine ring of phosphoribosyl-AMP.</text>
</comment>
<dbReference type="GO" id="GO:0004636">
    <property type="term" value="F:phosphoribosyl-ATP diphosphatase activity"/>
    <property type="evidence" value="ECO:0007669"/>
    <property type="project" value="UniProtKB-EC"/>
</dbReference>
<evidence type="ECO:0000256" key="6">
    <source>
        <dbReference type="ARBA" id="ARBA00008299"/>
    </source>
</evidence>
<keyword evidence="8 11" id="KW-0028">Amino-acid biosynthesis</keyword>
<evidence type="ECO:0000313" key="13">
    <source>
        <dbReference type="EMBL" id="SHE75457.1"/>
    </source>
</evidence>
<dbReference type="AlphaFoldDB" id="A0A1M4W2N4"/>
<comment type="pathway">
    <text evidence="4">Amino-acid biosynthesis; L-histidine biosynthesis; L-histidine from 5-phospho-alpha-D-ribose 1-diphosphate: step 2/9.</text>
</comment>
<protein>
    <recommendedName>
        <fullName evidence="11">Phosphoribosyl-AMP cyclohydrolase</fullName>
        <shortName evidence="11">PRA-CH</shortName>
        <ecNumber evidence="11">3.5.4.19</ecNumber>
    </recommendedName>
</protein>
<comment type="subunit">
    <text evidence="11">Homodimer.</text>
</comment>